<proteinExistence type="predicted"/>
<keyword evidence="3" id="KW-1185">Reference proteome</keyword>
<reference evidence="2" key="1">
    <citation type="journal article" date="2020" name="Stud. Mycol.">
        <title>101 Dothideomycetes genomes: a test case for predicting lifestyles and emergence of pathogens.</title>
        <authorList>
            <person name="Haridas S."/>
            <person name="Albert R."/>
            <person name="Binder M."/>
            <person name="Bloem J."/>
            <person name="Labutti K."/>
            <person name="Salamov A."/>
            <person name="Andreopoulos B."/>
            <person name="Baker S."/>
            <person name="Barry K."/>
            <person name="Bills G."/>
            <person name="Bluhm B."/>
            <person name="Cannon C."/>
            <person name="Castanera R."/>
            <person name="Culley D."/>
            <person name="Daum C."/>
            <person name="Ezra D."/>
            <person name="Gonzalez J."/>
            <person name="Henrissat B."/>
            <person name="Kuo A."/>
            <person name="Liang C."/>
            <person name="Lipzen A."/>
            <person name="Lutzoni F."/>
            <person name="Magnuson J."/>
            <person name="Mondo S."/>
            <person name="Nolan M."/>
            <person name="Ohm R."/>
            <person name="Pangilinan J."/>
            <person name="Park H.-J."/>
            <person name="Ramirez L."/>
            <person name="Alfaro M."/>
            <person name="Sun H."/>
            <person name="Tritt A."/>
            <person name="Yoshinaga Y."/>
            <person name="Zwiers L.-H."/>
            <person name="Turgeon B."/>
            <person name="Goodwin S."/>
            <person name="Spatafora J."/>
            <person name="Crous P."/>
            <person name="Grigoriev I."/>
        </authorList>
    </citation>
    <scope>NUCLEOTIDE SEQUENCE</scope>
    <source>
        <strain evidence="2">CBS 116005</strain>
    </source>
</reference>
<dbReference type="Proteomes" id="UP000799436">
    <property type="component" value="Unassembled WGS sequence"/>
</dbReference>
<dbReference type="EMBL" id="ML995946">
    <property type="protein sequence ID" value="KAF2764001.1"/>
    <property type="molecule type" value="Genomic_DNA"/>
</dbReference>
<sequence length="345" mass="38648">MRSRDLSKASWLAACLVIIFLLELRRDQQYFQTITALQVSSEPVVQIDSRDLVDVYRQATANDTEYAQSSTPLPNIECQAPPQVVPATEEEVQVAKCKGQQLLNAIAEPTTSASVWTEEAEMDDYGWQKQTGVQAAYEFEAIEGALDQFDIPGHGDRSWTTITWTMNGAEYEGTWYPACNAFYTNILNPAHGTSMATNNDGPAHVNPPQKPLVPLRQWSDVVFLTWQHLCEVQGVDVDDIERIIRVNIVNEDTLELMLAVLQNEMGVAELTDLGDFQNGEEFLPSDDGFDVLMGTPNASGVAWFLAQHRTDVGEKEISRITLWDNQPQSQREQFGAIPCMLIEFE</sequence>
<gene>
    <name evidence="2" type="ORF">EJ03DRAFT_356159</name>
</gene>
<name>A0A6G1KTP3_9PEZI</name>
<keyword evidence="1" id="KW-0732">Signal</keyword>
<feature type="chain" id="PRO_5026205768" evidence="1">
    <location>
        <begin position="28"/>
        <end position="345"/>
    </location>
</feature>
<dbReference type="OrthoDB" id="5337308at2759"/>
<organism evidence="2 3">
    <name type="scientific">Teratosphaeria nubilosa</name>
    <dbReference type="NCBI Taxonomy" id="161662"/>
    <lineage>
        <taxon>Eukaryota</taxon>
        <taxon>Fungi</taxon>
        <taxon>Dikarya</taxon>
        <taxon>Ascomycota</taxon>
        <taxon>Pezizomycotina</taxon>
        <taxon>Dothideomycetes</taxon>
        <taxon>Dothideomycetidae</taxon>
        <taxon>Mycosphaerellales</taxon>
        <taxon>Teratosphaeriaceae</taxon>
        <taxon>Teratosphaeria</taxon>
    </lineage>
</organism>
<evidence type="ECO:0000313" key="3">
    <source>
        <dbReference type="Proteomes" id="UP000799436"/>
    </source>
</evidence>
<evidence type="ECO:0000256" key="1">
    <source>
        <dbReference type="SAM" id="SignalP"/>
    </source>
</evidence>
<protein>
    <submittedName>
        <fullName evidence="2">Uncharacterized protein</fullName>
    </submittedName>
</protein>
<accession>A0A6G1KTP3</accession>
<dbReference type="AlphaFoldDB" id="A0A6G1KTP3"/>
<evidence type="ECO:0000313" key="2">
    <source>
        <dbReference type="EMBL" id="KAF2764001.1"/>
    </source>
</evidence>
<feature type="signal peptide" evidence="1">
    <location>
        <begin position="1"/>
        <end position="27"/>
    </location>
</feature>